<dbReference type="InterPro" id="IPR011701">
    <property type="entry name" value="MFS"/>
</dbReference>
<dbReference type="Proteomes" id="UP001309876">
    <property type="component" value="Unassembled WGS sequence"/>
</dbReference>
<evidence type="ECO:0000256" key="6">
    <source>
        <dbReference type="SAM" id="Phobius"/>
    </source>
</evidence>
<comment type="caution">
    <text evidence="7">The sequence shown here is derived from an EMBL/GenBank/DDBJ whole genome shotgun (WGS) entry which is preliminary data.</text>
</comment>
<protein>
    <submittedName>
        <fullName evidence="7">Uncharacterized protein</fullName>
    </submittedName>
</protein>
<dbReference type="PANTHER" id="PTHR43791:SF23">
    <property type="entry name" value="MAJOR FACILITATOR SUPERFAMILY (MFS) PROFILE DOMAIN-CONTAINING PROTEIN"/>
    <property type="match status" value="1"/>
</dbReference>
<evidence type="ECO:0000256" key="3">
    <source>
        <dbReference type="ARBA" id="ARBA00022692"/>
    </source>
</evidence>
<proteinExistence type="predicted"/>
<feature type="transmembrane region" description="Helical" evidence="6">
    <location>
        <begin position="186"/>
        <end position="208"/>
    </location>
</feature>
<comment type="subcellular location">
    <subcellularLocation>
        <location evidence="1">Membrane</location>
        <topology evidence="1">Multi-pass membrane protein</topology>
    </subcellularLocation>
</comment>
<dbReference type="Gene3D" id="1.20.1250.20">
    <property type="entry name" value="MFS general substrate transporter like domains"/>
    <property type="match status" value="1"/>
</dbReference>
<evidence type="ECO:0000256" key="5">
    <source>
        <dbReference type="ARBA" id="ARBA00023136"/>
    </source>
</evidence>
<dbReference type="EMBL" id="JAVRRJ010000001">
    <property type="protein sequence ID" value="KAK5090262.1"/>
    <property type="molecule type" value="Genomic_DNA"/>
</dbReference>
<feature type="transmembrane region" description="Helical" evidence="6">
    <location>
        <begin position="25"/>
        <end position="46"/>
    </location>
</feature>
<gene>
    <name evidence="7" type="ORF">LTR05_000433</name>
</gene>
<sequence>MLSLFHRAFYKDDFNTQASEHSLSAWHFIVEGVLTIGLALIFAFILPNSNKRILTLSNLECEYIQWNFERDLGQQDNSDEQTAWQGLVLAIQDPKTWLMMALLTSTYICRTVINFFPSVVSTLGFNRNTTYGLTAPPFMLCVLCMLINGFHSDKRQERYWHIVAPLSVTVLAFIIAVSTLNTAARYVAMVLVPASFYSTAIVILSWITSSLNQPKVKRAAAIAAINAVSNTANI</sequence>
<evidence type="ECO:0000256" key="1">
    <source>
        <dbReference type="ARBA" id="ARBA00004141"/>
    </source>
</evidence>
<keyword evidence="5 6" id="KW-0472">Membrane</keyword>
<feature type="transmembrane region" description="Helical" evidence="6">
    <location>
        <begin position="97"/>
        <end position="117"/>
    </location>
</feature>
<evidence type="ECO:0000313" key="7">
    <source>
        <dbReference type="EMBL" id="KAK5090262.1"/>
    </source>
</evidence>
<keyword evidence="4 6" id="KW-1133">Transmembrane helix</keyword>
<dbReference type="PANTHER" id="PTHR43791">
    <property type="entry name" value="PERMEASE-RELATED"/>
    <property type="match status" value="1"/>
</dbReference>
<keyword evidence="2" id="KW-0813">Transport</keyword>
<dbReference type="AlphaFoldDB" id="A0AAN7T5V4"/>
<keyword evidence="3 6" id="KW-0812">Transmembrane</keyword>
<dbReference type="GO" id="GO:0022857">
    <property type="term" value="F:transmembrane transporter activity"/>
    <property type="evidence" value="ECO:0007669"/>
    <property type="project" value="InterPro"/>
</dbReference>
<evidence type="ECO:0000256" key="2">
    <source>
        <dbReference type="ARBA" id="ARBA00022448"/>
    </source>
</evidence>
<dbReference type="InterPro" id="IPR036259">
    <property type="entry name" value="MFS_trans_sf"/>
</dbReference>
<reference evidence="7 8" key="1">
    <citation type="submission" date="2023-08" db="EMBL/GenBank/DDBJ databases">
        <title>Black Yeasts Isolated from many extreme environments.</title>
        <authorList>
            <person name="Coleine C."/>
            <person name="Stajich J.E."/>
            <person name="Selbmann L."/>
        </authorList>
    </citation>
    <scope>NUCLEOTIDE SEQUENCE [LARGE SCALE GENOMIC DNA]</scope>
    <source>
        <strain evidence="7 8">CCFEE 5910</strain>
    </source>
</reference>
<feature type="transmembrane region" description="Helical" evidence="6">
    <location>
        <begin position="159"/>
        <end position="180"/>
    </location>
</feature>
<evidence type="ECO:0000313" key="8">
    <source>
        <dbReference type="Proteomes" id="UP001309876"/>
    </source>
</evidence>
<name>A0AAN7T5V4_9EURO</name>
<keyword evidence="8" id="KW-1185">Reference proteome</keyword>
<dbReference type="GO" id="GO:0016020">
    <property type="term" value="C:membrane"/>
    <property type="evidence" value="ECO:0007669"/>
    <property type="project" value="UniProtKB-SubCell"/>
</dbReference>
<dbReference type="Pfam" id="PF07690">
    <property type="entry name" value="MFS_1"/>
    <property type="match status" value="1"/>
</dbReference>
<dbReference type="SUPFAM" id="SSF103473">
    <property type="entry name" value="MFS general substrate transporter"/>
    <property type="match status" value="1"/>
</dbReference>
<feature type="transmembrane region" description="Helical" evidence="6">
    <location>
        <begin position="129"/>
        <end position="147"/>
    </location>
</feature>
<evidence type="ECO:0000256" key="4">
    <source>
        <dbReference type="ARBA" id="ARBA00022989"/>
    </source>
</evidence>
<organism evidence="7 8">
    <name type="scientific">Lithohypha guttulata</name>
    <dbReference type="NCBI Taxonomy" id="1690604"/>
    <lineage>
        <taxon>Eukaryota</taxon>
        <taxon>Fungi</taxon>
        <taxon>Dikarya</taxon>
        <taxon>Ascomycota</taxon>
        <taxon>Pezizomycotina</taxon>
        <taxon>Eurotiomycetes</taxon>
        <taxon>Chaetothyriomycetidae</taxon>
        <taxon>Chaetothyriales</taxon>
        <taxon>Trichomeriaceae</taxon>
        <taxon>Lithohypha</taxon>
    </lineage>
</organism>
<accession>A0AAN7T5V4</accession>